<dbReference type="InterPro" id="IPR036388">
    <property type="entry name" value="WH-like_DNA-bd_sf"/>
</dbReference>
<dbReference type="SUPFAM" id="SSF46767">
    <property type="entry name" value="Methylated DNA-protein cysteine methyltransferase, C-terminal domain"/>
    <property type="match status" value="1"/>
</dbReference>
<keyword evidence="5 10" id="KW-0808">Transferase</keyword>
<dbReference type="Gene3D" id="1.10.10.10">
    <property type="entry name" value="Winged helix-like DNA-binding domain superfamily/Winged helix DNA-binding domain"/>
    <property type="match status" value="1"/>
</dbReference>
<sequence length="197" mass="20567">MTAPVFLPELRWTAQALPEAAELTLVAVYSPEDDAVRASGVAVPAAGETVASAVGGLLLRFMDRLEQLDPATAEREMNPRPVEHDAAVPDALAAYTAGRVRALDALTVAQPGTDFRRRAWDALRSVPPGAPVTYAQLAERAGSPTAVRAVGGACATNLAAVVVPCHRVVRADGGIGQYLYGVAAKRALLEHEAAHAD</sequence>
<dbReference type="InterPro" id="IPR001497">
    <property type="entry name" value="MethylDNA_cys_MeTrfase_AS"/>
</dbReference>
<comment type="similarity">
    <text evidence="2">Belongs to the MGMT family.</text>
</comment>
<dbReference type="PANTHER" id="PTHR10815">
    <property type="entry name" value="METHYLATED-DNA--PROTEIN-CYSTEINE METHYLTRANSFERASE"/>
    <property type="match status" value="1"/>
</dbReference>
<dbReference type="CDD" id="cd06445">
    <property type="entry name" value="ATase"/>
    <property type="match status" value="1"/>
</dbReference>
<evidence type="ECO:0000259" key="9">
    <source>
        <dbReference type="Pfam" id="PF01035"/>
    </source>
</evidence>
<evidence type="ECO:0000256" key="5">
    <source>
        <dbReference type="ARBA" id="ARBA00022679"/>
    </source>
</evidence>
<reference evidence="10 11" key="1">
    <citation type="submission" date="2020-08" db="EMBL/GenBank/DDBJ databases">
        <title>Sequencing the genomes of 1000 actinobacteria strains.</title>
        <authorList>
            <person name="Klenk H.-P."/>
        </authorList>
    </citation>
    <scope>NUCLEOTIDE SEQUENCE [LARGE SCALE GENOMIC DNA]</scope>
    <source>
        <strain evidence="10 11">DSM 23974</strain>
    </source>
</reference>
<keyword evidence="7" id="KW-0234">DNA repair</keyword>
<comment type="caution">
    <text evidence="10">The sequence shown here is derived from an EMBL/GenBank/DDBJ whole genome shotgun (WGS) entry which is preliminary data.</text>
</comment>
<dbReference type="FunFam" id="1.10.10.10:FF:000214">
    <property type="entry name" value="Methylated-DNA--protein-cysteine methyltransferase"/>
    <property type="match status" value="1"/>
</dbReference>
<dbReference type="Pfam" id="PF01035">
    <property type="entry name" value="DNA_binding_1"/>
    <property type="match status" value="1"/>
</dbReference>
<dbReference type="PANTHER" id="PTHR10815:SF13">
    <property type="entry name" value="METHYLATED-DNA--PROTEIN-CYSTEINE METHYLTRANSFERASE"/>
    <property type="match status" value="1"/>
</dbReference>
<dbReference type="Proteomes" id="UP000540191">
    <property type="component" value="Unassembled WGS sequence"/>
</dbReference>
<feature type="domain" description="Methylated-DNA-[protein]-cysteine S-methyltransferase DNA binding" evidence="9">
    <location>
        <begin position="114"/>
        <end position="193"/>
    </location>
</feature>
<dbReference type="GO" id="GO:0003908">
    <property type="term" value="F:methylated-DNA-[protein]-cysteine S-methyltransferase activity"/>
    <property type="evidence" value="ECO:0007669"/>
    <property type="project" value="UniProtKB-EC"/>
</dbReference>
<dbReference type="GO" id="GO:0006281">
    <property type="term" value="P:DNA repair"/>
    <property type="evidence" value="ECO:0007669"/>
    <property type="project" value="UniProtKB-KW"/>
</dbReference>
<evidence type="ECO:0000256" key="3">
    <source>
        <dbReference type="ARBA" id="ARBA00011918"/>
    </source>
</evidence>
<accession>A0A7W7DVY3</accession>
<proteinExistence type="inferred from homology"/>
<gene>
    <name evidence="10" type="ORF">HDA30_000068</name>
</gene>
<evidence type="ECO:0000313" key="11">
    <source>
        <dbReference type="Proteomes" id="UP000540191"/>
    </source>
</evidence>
<dbReference type="InterPro" id="IPR014048">
    <property type="entry name" value="MethylDNA_cys_MeTrfase_DNA-bd"/>
</dbReference>
<evidence type="ECO:0000256" key="1">
    <source>
        <dbReference type="ARBA" id="ARBA00001286"/>
    </source>
</evidence>
<evidence type="ECO:0000256" key="2">
    <source>
        <dbReference type="ARBA" id="ARBA00008711"/>
    </source>
</evidence>
<comment type="catalytic activity">
    <reaction evidence="8">
        <text>a 6-O-methyl-2'-deoxyguanosine in DNA + L-cysteinyl-[protein] = S-methyl-L-cysteinyl-[protein] + a 2'-deoxyguanosine in DNA</text>
        <dbReference type="Rhea" id="RHEA:24000"/>
        <dbReference type="Rhea" id="RHEA-COMP:10131"/>
        <dbReference type="Rhea" id="RHEA-COMP:10132"/>
        <dbReference type="Rhea" id="RHEA-COMP:11367"/>
        <dbReference type="Rhea" id="RHEA-COMP:11368"/>
        <dbReference type="ChEBI" id="CHEBI:29950"/>
        <dbReference type="ChEBI" id="CHEBI:82612"/>
        <dbReference type="ChEBI" id="CHEBI:85445"/>
        <dbReference type="ChEBI" id="CHEBI:85448"/>
        <dbReference type="EC" id="2.1.1.63"/>
    </reaction>
</comment>
<evidence type="ECO:0000256" key="8">
    <source>
        <dbReference type="ARBA" id="ARBA00049348"/>
    </source>
</evidence>
<dbReference type="AlphaFoldDB" id="A0A7W7DVY3"/>
<keyword evidence="4 10" id="KW-0489">Methyltransferase</keyword>
<evidence type="ECO:0000256" key="7">
    <source>
        <dbReference type="ARBA" id="ARBA00023204"/>
    </source>
</evidence>
<name>A0A7W7DVY3_9MICC</name>
<keyword evidence="11" id="KW-1185">Reference proteome</keyword>
<dbReference type="EC" id="2.1.1.63" evidence="3"/>
<evidence type="ECO:0000313" key="10">
    <source>
        <dbReference type="EMBL" id="MBB4734560.1"/>
    </source>
</evidence>
<dbReference type="InterPro" id="IPR036217">
    <property type="entry name" value="MethylDNA_cys_MeTrfase_DNAb"/>
</dbReference>
<dbReference type="NCBIfam" id="TIGR00589">
    <property type="entry name" value="ogt"/>
    <property type="match status" value="1"/>
</dbReference>
<keyword evidence="6" id="KW-0227">DNA damage</keyword>
<evidence type="ECO:0000256" key="6">
    <source>
        <dbReference type="ARBA" id="ARBA00022763"/>
    </source>
</evidence>
<organism evidence="10 11">
    <name type="scientific">Micrococcus cohnii</name>
    <dbReference type="NCBI Taxonomy" id="993416"/>
    <lineage>
        <taxon>Bacteria</taxon>
        <taxon>Bacillati</taxon>
        <taxon>Actinomycetota</taxon>
        <taxon>Actinomycetes</taxon>
        <taxon>Micrococcales</taxon>
        <taxon>Micrococcaceae</taxon>
        <taxon>Micrococcus</taxon>
    </lineage>
</organism>
<dbReference type="EMBL" id="JACHNA010000001">
    <property type="protein sequence ID" value="MBB4734560.1"/>
    <property type="molecule type" value="Genomic_DNA"/>
</dbReference>
<dbReference type="RefSeq" id="WP_184240751.1">
    <property type="nucleotide sequence ID" value="NZ_JACHNA010000001.1"/>
</dbReference>
<evidence type="ECO:0000256" key="4">
    <source>
        <dbReference type="ARBA" id="ARBA00022603"/>
    </source>
</evidence>
<comment type="catalytic activity">
    <reaction evidence="1">
        <text>a 4-O-methyl-thymidine in DNA + L-cysteinyl-[protein] = a thymidine in DNA + S-methyl-L-cysteinyl-[protein]</text>
        <dbReference type="Rhea" id="RHEA:53428"/>
        <dbReference type="Rhea" id="RHEA-COMP:10131"/>
        <dbReference type="Rhea" id="RHEA-COMP:10132"/>
        <dbReference type="Rhea" id="RHEA-COMP:13555"/>
        <dbReference type="Rhea" id="RHEA-COMP:13556"/>
        <dbReference type="ChEBI" id="CHEBI:29950"/>
        <dbReference type="ChEBI" id="CHEBI:82612"/>
        <dbReference type="ChEBI" id="CHEBI:137386"/>
        <dbReference type="ChEBI" id="CHEBI:137387"/>
        <dbReference type="EC" id="2.1.1.63"/>
    </reaction>
</comment>
<dbReference type="GO" id="GO:0032259">
    <property type="term" value="P:methylation"/>
    <property type="evidence" value="ECO:0007669"/>
    <property type="project" value="UniProtKB-KW"/>
</dbReference>
<dbReference type="PROSITE" id="PS00374">
    <property type="entry name" value="MGMT"/>
    <property type="match status" value="1"/>
</dbReference>
<protein>
    <recommendedName>
        <fullName evidence="3">methylated-DNA--[protein]-cysteine S-methyltransferase</fullName>
        <ecNumber evidence="3">2.1.1.63</ecNumber>
    </recommendedName>
</protein>